<proteinExistence type="predicted"/>
<reference evidence="3" key="1">
    <citation type="submission" date="2018-05" db="EMBL/GenBank/DDBJ databases">
        <title>Draft genome sequence of Stemphylium lycopersici strain CIDEFI 213.</title>
        <authorList>
            <person name="Medina R."/>
            <person name="Franco M.E.E."/>
            <person name="Lucentini C.G."/>
            <person name="Saparrat M.C.N."/>
            <person name="Balatti P.A."/>
        </authorList>
    </citation>
    <scope>NUCLEOTIDE SEQUENCE [LARGE SCALE GENOMIC DNA]</scope>
    <source>
        <strain evidence="3">CIDEFI 213</strain>
    </source>
</reference>
<feature type="chain" id="PRO_5016934239" evidence="1">
    <location>
        <begin position="20"/>
        <end position="325"/>
    </location>
</feature>
<evidence type="ECO:0000256" key="1">
    <source>
        <dbReference type="SAM" id="SignalP"/>
    </source>
</evidence>
<feature type="signal peptide" evidence="1">
    <location>
        <begin position="1"/>
        <end position="19"/>
    </location>
</feature>
<comment type="caution">
    <text evidence="2">The sequence shown here is derived from an EMBL/GenBank/DDBJ whole genome shotgun (WGS) entry which is preliminary data.</text>
</comment>
<organism evidence="2 3">
    <name type="scientific">Stemphylium lycopersici</name>
    <name type="common">Tomato gray leaf spot disease fungus</name>
    <name type="synonym">Thyrospora lycopersici</name>
    <dbReference type="NCBI Taxonomy" id="183478"/>
    <lineage>
        <taxon>Eukaryota</taxon>
        <taxon>Fungi</taxon>
        <taxon>Dikarya</taxon>
        <taxon>Ascomycota</taxon>
        <taxon>Pezizomycotina</taxon>
        <taxon>Dothideomycetes</taxon>
        <taxon>Pleosporomycetidae</taxon>
        <taxon>Pleosporales</taxon>
        <taxon>Pleosporineae</taxon>
        <taxon>Pleosporaceae</taxon>
        <taxon>Stemphylium</taxon>
    </lineage>
</organism>
<keyword evidence="3" id="KW-1185">Reference proteome</keyword>
<sequence length="325" mass="33766">MPSPTFLSGLFGLISLASAAPGIPGRMIRRQNGPDGCANDLDGQPYIADVGFYSDSDCTEKFDHVCIFTYEGTANGNPGDYGCNPGLLPDTTPFWGKVEDSPYDEMQIVFTRDQTCPPNGPGAVFATLIDNPSCVQFNLGGDAPGISIFPNGGSGIARIANVTGGPPEAAAVAAIPPSPPTLRKRDSKCDGFDIESSVPSTSQTVQVSNIVDCINGAESGCTITVGSEHTESVSTSYSLSAGGGIEGIFSVEATFGMEYTESSTTSLQEGFSVQQGQKGYLAAYSAATLFRGTYTGCDEGDAEQPGEALVIKKEGFTYNVVNTGT</sequence>
<dbReference type="Proteomes" id="UP000249619">
    <property type="component" value="Unassembled WGS sequence"/>
</dbReference>
<evidence type="ECO:0000313" key="2">
    <source>
        <dbReference type="EMBL" id="RAR16551.1"/>
    </source>
</evidence>
<dbReference type="EMBL" id="QGDH01000002">
    <property type="protein sequence ID" value="RAR16551.1"/>
    <property type="molecule type" value="Genomic_DNA"/>
</dbReference>
<accession>A0A364NHG4</accession>
<dbReference type="Pfam" id="PF19535">
    <property type="entry name" value="DUF6060"/>
    <property type="match status" value="1"/>
</dbReference>
<gene>
    <name evidence="2" type="ORF">DDE83_000116</name>
</gene>
<protein>
    <submittedName>
        <fullName evidence="2">Dna excision repair protein</fullName>
    </submittedName>
</protein>
<dbReference type="AlphaFoldDB" id="A0A364NHG4"/>
<dbReference type="InterPro" id="IPR045702">
    <property type="entry name" value="DUF6060"/>
</dbReference>
<name>A0A364NHG4_STELY</name>
<evidence type="ECO:0000313" key="3">
    <source>
        <dbReference type="Proteomes" id="UP000249619"/>
    </source>
</evidence>
<keyword evidence="1" id="KW-0732">Signal</keyword>